<dbReference type="InterPro" id="IPR048059">
    <property type="entry name" value="Rrp5_S1_rpt_hs1_sc1"/>
</dbReference>
<feature type="domain" description="S1 motif" evidence="14">
    <location>
        <begin position="520"/>
        <end position="589"/>
    </location>
</feature>
<feature type="domain" description="S1 motif" evidence="14">
    <location>
        <begin position="609"/>
        <end position="678"/>
    </location>
</feature>
<dbReference type="InterPro" id="IPR045209">
    <property type="entry name" value="Rrp5"/>
</dbReference>
<evidence type="ECO:0000256" key="2">
    <source>
        <dbReference type="ARBA" id="ARBA00022499"/>
    </source>
</evidence>
<comment type="subunit">
    <text evidence="10">Interacts with NF-kappa-B p50/NFKB1 and NF-kappa-B p65/RELA.</text>
</comment>
<keyword evidence="4" id="KW-0597">Phosphoprotein</keyword>
<feature type="compositionally biased region" description="Acidic residues" evidence="13">
    <location>
        <begin position="161"/>
        <end position="176"/>
    </location>
</feature>
<dbReference type="SUPFAM" id="SSF48452">
    <property type="entry name" value="TPR-like"/>
    <property type="match status" value="1"/>
</dbReference>
<evidence type="ECO:0000256" key="8">
    <source>
        <dbReference type="ARBA" id="ARBA00023242"/>
    </source>
</evidence>
<dbReference type="FunCoup" id="A8N2C6">
    <property type="interactions" value="569"/>
</dbReference>
<feature type="compositionally biased region" description="Basic and acidic residues" evidence="13">
    <location>
        <begin position="71"/>
        <end position="83"/>
    </location>
</feature>
<feature type="domain" description="S1 motif" evidence="14">
    <location>
        <begin position="696"/>
        <end position="770"/>
    </location>
</feature>
<dbReference type="eggNOG" id="KOG1070">
    <property type="taxonomic scope" value="Eukaryota"/>
</dbReference>
<dbReference type="FunFam" id="2.40.50.140:FF:000155">
    <property type="entry name" value="rRNA biogenesis protein RRP5"/>
    <property type="match status" value="1"/>
</dbReference>
<dbReference type="FunFam" id="2.40.50.140:FF:000103">
    <property type="entry name" value="protein RRP5 homolog"/>
    <property type="match status" value="1"/>
</dbReference>
<evidence type="ECO:0000256" key="3">
    <source>
        <dbReference type="ARBA" id="ARBA00022552"/>
    </source>
</evidence>
<feature type="domain" description="S1 motif" evidence="14">
    <location>
        <begin position="249"/>
        <end position="316"/>
    </location>
</feature>
<proteinExistence type="predicted"/>
<keyword evidence="3" id="KW-0698">rRNA processing</keyword>
<evidence type="ECO:0000256" key="5">
    <source>
        <dbReference type="ARBA" id="ARBA00022737"/>
    </source>
</evidence>
<evidence type="ECO:0000259" key="14">
    <source>
        <dbReference type="PROSITE" id="PS50126"/>
    </source>
</evidence>
<dbReference type="InterPro" id="IPR012340">
    <property type="entry name" value="NA-bd_OB-fold"/>
</dbReference>
<dbReference type="PROSITE" id="PS50126">
    <property type="entry name" value="S1"/>
    <property type="match status" value="9"/>
</dbReference>
<dbReference type="RefSeq" id="XP_001829086.1">
    <property type="nucleotide sequence ID" value="XM_001829034.1"/>
</dbReference>
<dbReference type="InParanoid" id="A8N2C6"/>
<dbReference type="GeneID" id="6005512"/>
<comment type="function">
    <text evidence="9">Essential for the generation of mature 18S rRNA, specifically necessary for cleavages at sites A0, 1 and 2 of the 47S precursor. Directly interacts with U3 snoRNA.</text>
</comment>
<evidence type="ECO:0000313" key="15">
    <source>
        <dbReference type="EMBL" id="EAU92721.1"/>
    </source>
</evidence>
<dbReference type="STRING" id="240176.A8N2C6"/>
<dbReference type="InterPro" id="IPR003029">
    <property type="entry name" value="S1_domain"/>
</dbReference>
<dbReference type="InterPro" id="IPR011990">
    <property type="entry name" value="TPR-like_helical_dom_sf"/>
</dbReference>
<dbReference type="GO" id="GO:0006364">
    <property type="term" value="P:rRNA processing"/>
    <property type="evidence" value="ECO:0007669"/>
    <property type="project" value="UniProtKB-KW"/>
</dbReference>
<evidence type="ECO:0000256" key="11">
    <source>
        <dbReference type="ARBA" id="ARBA00067510"/>
    </source>
</evidence>
<feature type="domain" description="S1 motif" evidence="14">
    <location>
        <begin position="885"/>
        <end position="954"/>
    </location>
</feature>
<dbReference type="InterPro" id="IPR057301">
    <property type="entry name" value="Rrp5_OB_4th"/>
</dbReference>
<feature type="compositionally biased region" description="Basic and acidic residues" evidence="13">
    <location>
        <begin position="21"/>
        <end position="30"/>
    </location>
</feature>
<dbReference type="CDD" id="cd05707">
    <property type="entry name" value="S1_Rrp5_repeat_sc11"/>
    <property type="match status" value="1"/>
</dbReference>
<feature type="domain" description="S1 motif" evidence="14">
    <location>
        <begin position="972"/>
        <end position="1043"/>
    </location>
</feature>
<feature type="compositionally biased region" description="Basic and acidic residues" evidence="13">
    <location>
        <begin position="92"/>
        <end position="102"/>
    </location>
</feature>
<evidence type="ECO:0000256" key="6">
    <source>
        <dbReference type="ARBA" id="ARBA00022843"/>
    </source>
</evidence>
<comment type="subcellular location">
    <subcellularLocation>
        <location evidence="1">Nucleus</location>
        <location evidence="1">Nucleolus</location>
    </subcellularLocation>
</comment>
<dbReference type="SUPFAM" id="SSF50249">
    <property type="entry name" value="Nucleic acid-binding proteins"/>
    <property type="match status" value="8"/>
</dbReference>
<protein>
    <recommendedName>
        <fullName evidence="11">Protein RRP5 homolog</fullName>
    </recommendedName>
    <alternativeName>
        <fullName evidence="12">Programmed cell death protein 11</fullName>
    </alternativeName>
</protein>
<dbReference type="Pfam" id="PF00575">
    <property type="entry name" value="S1"/>
    <property type="match status" value="4"/>
</dbReference>
<evidence type="ECO:0000313" key="16">
    <source>
        <dbReference type="Proteomes" id="UP000001861"/>
    </source>
</evidence>
<gene>
    <name evidence="15" type="ORF">CC1G_01766</name>
</gene>
<feature type="compositionally biased region" description="Acidic residues" evidence="13">
    <location>
        <begin position="1073"/>
        <end position="1084"/>
    </location>
</feature>
<feature type="compositionally biased region" description="Low complexity" evidence="13">
    <location>
        <begin position="1115"/>
        <end position="1134"/>
    </location>
</feature>
<dbReference type="InterPro" id="IPR003107">
    <property type="entry name" value="HAT"/>
</dbReference>
<evidence type="ECO:0000256" key="1">
    <source>
        <dbReference type="ARBA" id="ARBA00004604"/>
    </source>
</evidence>
<keyword evidence="6" id="KW-0832">Ubl conjugation</keyword>
<dbReference type="Proteomes" id="UP000001861">
    <property type="component" value="Unassembled WGS sequence"/>
</dbReference>
<feature type="domain" description="S1 motif" evidence="14">
    <location>
        <begin position="430"/>
        <end position="503"/>
    </location>
</feature>
<evidence type="ECO:0000256" key="12">
    <source>
        <dbReference type="ARBA" id="ARBA00080810"/>
    </source>
</evidence>
<comment type="caution">
    <text evidence="15">The sequence shown here is derived from an EMBL/GenBank/DDBJ whole genome shotgun (WGS) entry which is preliminary data.</text>
</comment>
<dbReference type="OMA" id="GQYLRAY"/>
<keyword evidence="2" id="KW-1017">Isopeptide bond</keyword>
<dbReference type="GO" id="GO:0003723">
    <property type="term" value="F:RNA binding"/>
    <property type="evidence" value="ECO:0007669"/>
    <property type="project" value="TreeGrafter"/>
</dbReference>
<dbReference type="PANTHER" id="PTHR23270">
    <property type="entry name" value="PROGRAMMED CELL DEATH PROTEIN 11 PRE-RRNA PROCESSING PROTEIN RRP5"/>
    <property type="match status" value="1"/>
</dbReference>
<dbReference type="Pfam" id="PF24685">
    <property type="entry name" value="OB_RRP5_4th"/>
    <property type="match status" value="1"/>
</dbReference>
<dbReference type="CDD" id="cd05693">
    <property type="entry name" value="S1_Rrp5_repeat_hs1_sc1"/>
    <property type="match status" value="1"/>
</dbReference>
<keyword evidence="16" id="KW-1185">Reference proteome</keyword>
<dbReference type="VEuPathDB" id="FungiDB:CC1G_01766"/>
<dbReference type="FunFam" id="1.25.40.10:FF:000065">
    <property type="entry name" value="Programmed cell death 11"/>
    <property type="match status" value="1"/>
</dbReference>
<keyword evidence="7" id="KW-0007">Acetylation</keyword>
<feature type="compositionally biased region" description="Polar residues" evidence="13">
    <location>
        <begin position="1135"/>
        <end position="1148"/>
    </location>
</feature>
<reference evidence="15 16" key="1">
    <citation type="journal article" date="2010" name="Proc. Natl. Acad. Sci. U.S.A.">
        <title>Insights into evolution of multicellular fungi from the assembled chromosomes of the mushroom Coprinopsis cinerea (Coprinus cinereus).</title>
        <authorList>
            <person name="Stajich J.E."/>
            <person name="Wilke S.K."/>
            <person name="Ahren D."/>
            <person name="Au C.H."/>
            <person name="Birren B.W."/>
            <person name="Borodovsky M."/>
            <person name="Burns C."/>
            <person name="Canback B."/>
            <person name="Casselton L.A."/>
            <person name="Cheng C.K."/>
            <person name="Deng J."/>
            <person name="Dietrich F.S."/>
            <person name="Fargo D.C."/>
            <person name="Farman M.L."/>
            <person name="Gathman A.C."/>
            <person name="Goldberg J."/>
            <person name="Guigo R."/>
            <person name="Hoegger P.J."/>
            <person name="Hooker J.B."/>
            <person name="Huggins A."/>
            <person name="James T.Y."/>
            <person name="Kamada T."/>
            <person name="Kilaru S."/>
            <person name="Kodira C."/>
            <person name="Kues U."/>
            <person name="Kupfer D."/>
            <person name="Kwan H.S."/>
            <person name="Lomsadze A."/>
            <person name="Li W."/>
            <person name="Lilly W.W."/>
            <person name="Ma L.J."/>
            <person name="Mackey A.J."/>
            <person name="Manning G."/>
            <person name="Martin F."/>
            <person name="Muraguchi H."/>
            <person name="Natvig D.O."/>
            <person name="Palmerini H."/>
            <person name="Ramesh M.A."/>
            <person name="Rehmeyer C.J."/>
            <person name="Roe B.A."/>
            <person name="Shenoy N."/>
            <person name="Stanke M."/>
            <person name="Ter-Hovhannisyan V."/>
            <person name="Tunlid A."/>
            <person name="Velagapudi R."/>
            <person name="Vision T.J."/>
            <person name="Zeng Q."/>
            <person name="Zolan M.E."/>
            <person name="Pukkila P.J."/>
        </authorList>
    </citation>
    <scope>NUCLEOTIDE SEQUENCE [LARGE SCALE GENOMIC DNA]</scope>
    <source>
        <strain evidence="16">Okayama-7 / 130 / ATCC MYA-4618 / FGSC 9003</strain>
    </source>
</reference>
<feature type="compositionally biased region" description="Basic and acidic residues" evidence="13">
    <location>
        <begin position="1085"/>
        <end position="1095"/>
    </location>
</feature>
<dbReference type="SMART" id="SM00386">
    <property type="entry name" value="HAT"/>
    <property type="match status" value="5"/>
</dbReference>
<sequence length="1462" mass="161781">MVSQKRALEDSSTSHKAKKRKNEDSVKPKENLQPAQPTSSLLNADEIDFPRGGGSSLTALEVKTIRAEAAKEADAELFKESAKPSKKRKKTTEKSTSKEGKKDKIRIEHLNYKRLNPGMKIMGQIVGILPLTLLVSLPNQLLGHIPITNISREYTQQLERMDEDEDMEDSDSDGEEDRPRQTTPDLGQMFAIGQYVRAVVTATFQGGASDPSGLYRSRDELAKLCKRVELSLSPDLVNEGVRVDDLKSGFTLTAAVKSVEDHGYILDLGIPNADGFLSFKDAKEVEGSSKLAVGQLCNVTVSKLAANKRTCTVTASPSTFTSSAITEVSSVTSIIPGSLVQALVTDVGADGVILQILGFFEGSVDRIHLRRSGPPKIGQKVKGRVLYQYSTEPPRLAVALAEHIVGLANVQLSDENPASTQRLEEAYPFGHILDSVKVVKVEPERGLFLEVAPGQEGFAHISHISDDHLPSVSPTGPWKVNTLHRARVTGYHSFDGLLQLSLKPSIFEQKFLQLEDFKPGEIVKGTIKSVSDSAIFVSLSGNIDGVIWPNHFADIRLKHPTRRFKPGNPIKCKVLVVDSDRKRISLTAKKTLLESDLPIVSNVGDVKVGTVTHGVIFKVLEKHLMVEFFNNLKASVSAKEASESHTVKLADAFSVGRAVRVRIQSVDREQGRITASIRQAAVSQTPVVDVNVVEEGEAVGGTIAEVHAEHIVITLQPTKVRALLTVKSLASHRNISPAQVHKLVKPGDSIEDLIVATKNPEKGIVIVTTKPKPKAAAPLKGQVSLETVAVGQQVGGRVLRHTKQGALVKITSKISGILHPTDTADDYDVDKAFPPVDSLITASVVRVDKDKQQLTLSTRESRLLPNKSHDVTDREISELSDLQVGDTVRGFVKNIANQGLFVTIGRGIDARVQIRELFDEYVKDWKPRFKERQLVKGRVLSIDVDNNQVELTFKSGDLSREKKSLKDTVKEGQKISGVIKRIEHYGLFIEIKGTKLTGLCHKTQLSDNPDADVAEALRQFRVGDLVKAAVIASEKGRISLSLKPSLFGEGDFEEDEEEDGSQAEAPESFGVITDDESEGEEEGEHQEGPSDKDEASDSDDDAMQVDLDDTSLAMPTPSATKPSQSQQPSTSAPSLTLSGGFQWFDQNQESGDESEADESSDDEHEDGSKKRRKKRKKEIQQDLTADMHTKLPDSNSDFERLLLGSPNFSYLWIQYMSFQLQISEVDKAREIAKRAIQTINFREEQERLNVWIALLNLENVYGTEESLEATFKDAARANDSKTIHLRLAAIFDQSGKPEKAEQQFQRTCKKFGKSCKVWTLFSEHYLKLGKLEESRKLLPRSLQSLEKRKHLKTISRFAQLEYKLGEPERGRTLFEGIVDSHPKRWDLWSVYIDMEGVQQNIPAIRNLFERVLTLKMTSHKAKSFFKKWLDLEKRLGDDEGVENVKRKAVEWTQKAAASDNAS</sequence>
<dbReference type="Gene3D" id="2.40.50.140">
    <property type="entry name" value="Nucleic acid-binding proteins"/>
    <property type="match status" value="8"/>
</dbReference>
<keyword evidence="8" id="KW-0539">Nucleus</keyword>
<evidence type="ECO:0000256" key="4">
    <source>
        <dbReference type="ARBA" id="ARBA00022553"/>
    </source>
</evidence>
<feature type="region of interest" description="Disordered" evidence="13">
    <location>
        <begin position="1"/>
        <end position="55"/>
    </location>
</feature>
<evidence type="ECO:0000256" key="10">
    <source>
        <dbReference type="ARBA" id="ARBA00062488"/>
    </source>
</evidence>
<keyword evidence="5" id="KW-0677">Repeat</keyword>
<feature type="compositionally biased region" description="Acidic residues" evidence="13">
    <location>
        <begin position="1150"/>
        <end position="1165"/>
    </location>
</feature>
<dbReference type="Gene3D" id="1.25.40.10">
    <property type="entry name" value="Tetratricopeptide repeat domain"/>
    <property type="match status" value="1"/>
</dbReference>
<dbReference type="EMBL" id="AACS02000001">
    <property type="protein sequence ID" value="EAU92721.1"/>
    <property type="molecule type" value="Genomic_DNA"/>
</dbReference>
<feature type="compositionally biased region" description="Polar residues" evidence="13">
    <location>
        <begin position="33"/>
        <end position="42"/>
    </location>
</feature>
<accession>A8N2C6</accession>
<feature type="domain" description="S1 motif" evidence="14">
    <location>
        <begin position="337"/>
        <end position="401"/>
    </location>
</feature>
<evidence type="ECO:0000256" key="9">
    <source>
        <dbReference type="ARBA" id="ARBA00059726"/>
    </source>
</evidence>
<organism evidence="15 16">
    <name type="scientific">Coprinopsis cinerea (strain Okayama-7 / 130 / ATCC MYA-4618 / FGSC 9003)</name>
    <name type="common">Inky cap fungus</name>
    <name type="synonym">Hormographiella aspergillata</name>
    <dbReference type="NCBI Taxonomy" id="240176"/>
    <lineage>
        <taxon>Eukaryota</taxon>
        <taxon>Fungi</taxon>
        <taxon>Dikarya</taxon>
        <taxon>Basidiomycota</taxon>
        <taxon>Agaricomycotina</taxon>
        <taxon>Agaricomycetes</taxon>
        <taxon>Agaricomycetidae</taxon>
        <taxon>Agaricales</taxon>
        <taxon>Agaricineae</taxon>
        <taxon>Psathyrellaceae</taxon>
        <taxon>Coprinopsis</taxon>
    </lineage>
</organism>
<dbReference type="OrthoDB" id="412781at2759"/>
<feature type="compositionally biased region" description="Basic and acidic residues" evidence="13">
    <location>
        <begin position="1"/>
        <end position="13"/>
    </location>
</feature>
<name>A8N2C6_COPC7</name>
<feature type="domain" description="S1 motif" evidence="14">
    <location>
        <begin position="791"/>
        <end position="859"/>
    </location>
</feature>
<dbReference type="SMART" id="SM00316">
    <property type="entry name" value="S1"/>
    <property type="match status" value="10"/>
</dbReference>
<dbReference type="GO" id="GO:0032040">
    <property type="term" value="C:small-subunit processome"/>
    <property type="evidence" value="ECO:0007669"/>
    <property type="project" value="TreeGrafter"/>
</dbReference>
<feature type="region of interest" description="Disordered" evidence="13">
    <location>
        <begin position="1048"/>
        <end position="1191"/>
    </location>
</feature>
<dbReference type="KEGG" id="cci:CC1G_01766"/>
<feature type="compositionally biased region" description="Acidic residues" evidence="13">
    <location>
        <begin position="1096"/>
        <end position="1109"/>
    </location>
</feature>
<dbReference type="CDD" id="cd05694">
    <property type="entry name" value="S1_Rrp5_repeat_hs2_sc2"/>
    <property type="match status" value="1"/>
</dbReference>
<feature type="region of interest" description="Disordered" evidence="13">
    <location>
        <begin position="160"/>
        <end position="186"/>
    </location>
</feature>
<feature type="region of interest" description="Disordered" evidence="13">
    <location>
        <begin position="71"/>
        <end position="102"/>
    </location>
</feature>
<dbReference type="PANTHER" id="PTHR23270:SF10">
    <property type="entry name" value="PROTEIN RRP5 HOMOLOG"/>
    <property type="match status" value="1"/>
</dbReference>
<evidence type="ECO:0000256" key="7">
    <source>
        <dbReference type="ARBA" id="ARBA00022990"/>
    </source>
</evidence>
<feature type="compositionally biased region" description="Acidic residues" evidence="13">
    <location>
        <begin position="1050"/>
        <end position="1061"/>
    </location>
</feature>
<evidence type="ECO:0000256" key="13">
    <source>
        <dbReference type="SAM" id="MobiDB-lite"/>
    </source>
</evidence>
<dbReference type="CDD" id="cd05697">
    <property type="entry name" value="S1_Rrp5_repeat_hs5"/>
    <property type="match status" value="1"/>
</dbReference>
<dbReference type="CDD" id="cd05696">
    <property type="entry name" value="S1_Rrp5_repeat_hs4"/>
    <property type="match status" value="1"/>
</dbReference>
<dbReference type="CDD" id="cd05708">
    <property type="entry name" value="S1_Rrp5_repeat_sc12"/>
    <property type="match status" value="1"/>
</dbReference>
<dbReference type="FunFam" id="2.40.50.140:FF:000148">
    <property type="entry name" value="protein RRP5 homolog isoform X1"/>
    <property type="match status" value="1"/>
</dbReference>